<dbReference type="PANTHER" id="PTHR34222:SF99">
    <property type="entry name" value="PROTEIN, PUTATIVE-RELATED"/>
    <property type="match status" value="1"/>
</dbReference>
<name>A0AAV3QUP4_LITER</name>
<evidence type="ECO:0000313" key="2">
    <source>
        <dbReference type="Proteomes" id="UP001454036"/>
    </source>
</evidence>
<organism evidence="1 2">
    <name type="scientific">Lithospermum erythrorhizon</name>
    <name type="common">Purple gromwell</name>
    <name type="synonym">Lithospermum officinale var. erythrorhizon</name>
    <dbReference type="NCBI Taxonomy" id="34254"/>
    <lineage>
        <taxon>Eukaryota</taxon>
        <taxon>Viridiplantae</taxon>
        <taxon>Streptophyta</taxon>
        <taxon>Embryophyta</taxon>
        <taxon>Tracheophyta</taxon>
        <taxon>Spermatophyta</taxon>
        <taxon>Magnoliopsida</taxon>
        <taxon>eudicotyledons</taxon>
        <taxon>Gunneridae</taxon>
        <taxon>Pentapetalae</taxon>
        <taxon>asterids</taxon>
        <taxon>lamiids</taxon>
        <taxon>Boraginales</taxon>
        <taxon>Boraginaceae</taxon>
        <taxon>Boraginoideae</taxon>
        <taxon>Lithospermeae</taxon>
        <taxon>Lithospermum</taxon>
    </lineage>
</organism>
<dbReference type="Proteomes" id="UP001454036">
    <property type="component" value="Unassembled WGS sequence"/>
</dbReference>
<sequence>MVSDVAVQIALVKGGEIHVYKYSSKCRLKRLWDEFKCIKPNSARIEDDMEEKVMQFLMGLSEDYDHMRNQILVMEPLPSVTKTYSMINNVEKQRRVHNSVHETLENILFQAFQGNKGPVQGNRFYKVDKSHLKCDFCRKKVHVKVGCFKLKGYPDWWLGLKDNASRSKGKHVDFNSHKVLAVAKEVNGLYILNSACFSNSHVNTVVNKTASHLVKDSSYIVNKMTSPDVKLWHQRLGHASYIVLQHLLKCNNCFGFCRSCNNSSDSLPLVPIDHNPPLPIDVEPMCQAEVFLVIPDSSPNDSHIIEPVQSDTSSTHDVSLRQSTRHRQLPTWMKNYPVNCVSSTNFVAHASFLAQLSLIQEPYSTNML</sequence>
<evidence type="ECO:0000313" key="1">
    <source>
        <dbReference type="EMBL" id="GAA0167755.1"/>
    </source>
</evidence>
<dbReference type="EMBL" id="BAABME010006216">
    <property type="protein sequence ID" value="GAA0167755.1"/>
    <property type="molecule type" value="Genomic_DNA"/>
</dbReference>
<evidence type="ECO:0008006" key="3">
    <source>
        <dbReference type="Google" id="ProtNLM"/>
    </source>
</evidence>
<dbReference type="AlphaFoldDB" id="A0AAV3QUP4"/>
<reference evidence="1 2" key="1">
    <citation type="submission" date="2024-01" db="EMBL/GenBank/DDBJ databases">
        <title>The complete chloroplast genome sequence of Lithospermum erythrorhizon: insights into the phylogenetic relationship among Boraginaceae species and the maternal lineages of purple gromwells.</title>
        <authorList>
            <person name="Okada T."/>
            <person name="Watanabe K."/>
        </authorList>
    </citation>
    <scope>NUCLEOTIDE SEQUENCE [LARGE SCALE GENOMIC DNA]</scope>
</reference>
<proteinExistence type="predicted"/>
<accession>A0AAV3QUP4</accession>
<gene>
    <name evidence="1" type="ORF">LIER_22617</name>
</gene>
<comment type="caution">
    <text evidence="1">The sequence shown here is derived from an EMBL/GenBank/DDBJ whole genome shotgun (WGS) entry which is preliminary data.</text>
</comment>
<dbReference type="PANTHER" id="PTHR34222">
    <property type="entry name" value="GAG_PRE-INTEGRS DOMAIN-CONTAINING PROTEIN"/>
    <property type="match status" value="1"/>
</dbReference>
<protein>
    <recommendedName>
        <fullName evidence="3">GAG-pre-integrase domain-containing protein</fullName>
    </recommendedName>
</protein>
<keyword evidence="2" id="KW-1185">Reference proteome</keyword>